<dbReference type="Pfam" id="PF12796">
    <property type="entry name" value="Ank_2"/>
    <property type="match status" value="2"/>
</dbReference>
<feature type="region of interest" description="Disordered" evidence="5">
    <location>
        <begin position="268"/>
        <end position="304"/>
    </location>
</feature>
<evidence type="ECO:0000256" key="1">
    <source>
        <dbReference type="ARBA" id="ARBA00012210"/>
    </source>
</evidence>
<dbReference type="Pfam" id="PF00023">
    <property type="entry name" value="Ank"/>
    <property type="match status" value="1"/>
</dbReference>
<feature type="repeat" description="ANK" evidence="4">
    <location>
        <begin position="179"/>
        <end position="211"/>
    </location>
</feature>
<dbReference type="PANTHER" id="PTHR24161">
    <property type="entry name" value="ANK_REP_REGION DOMAIN-CONTAINING PROTEIN-RELATED"/>
    <property type="match status" value="1"/>
</dbReference>
<keyword evidence="6" id="KW-0812">Transmembrane</keyword>
<feature type="repeat" description="ANK" evidence="4">
    <location>
        <begin position="212"/>
        <end position="244"/>
    </location>
</feature>
<dbReference type="SUPFAM" id="SSF48403">
    <property type="entry name" value="Ankyrin repeat"/>
    <property type="match status" value="1"/>
</dbReference>
<gene>
    <name evidence="7" type="ORF">FIBRA_08055</name>
</gene>
<dbReference type="InParanoid" id="J4IC55"/>
<evidence type="ECO:0000256" key="3">
    <source>
        <dbReference type="ARBA" id="ARBA00023043"/>
    </source>
</evidence>
<dbReference type="EC" id="2.3.1.225" evidence="1"/>
<feature type="transmembrane region" description="Helical" evidence="6">
    <location>
        <begin position="388"/>
        <end position="405"/>
    </location>
</feature>
<evidence type="ECO:0000256" key="4">
    <source>
        <dbReference type="PROSITE-ProRule" id="PRU00023"/>
    </source>
</evidence>
<feature type="compositionally biased region" description="Polar residues" evidence="5">
    <location>
        <begin position="17"/>
        <end position="43"/>
    </location>
</feature>
<dbReference type="InterPro" id="IPR002110">
    <property type="entry name" value="Ankyrin_rpt"/>
</dbReference>
<dbReference type="Proteomes" id="UP000006352">
    <property type="component" value="Unassembled WGS sequence"/>
</dbReference>
<dbReference type="STRING" id="599839.J4IC55"/>
<evidence type="ECO:0000256" key="5">
    <source>
        <dbReference type="SAM" id="MobiDB-lite"/>
    </source>
</evidence>
<keyword evidence="6" id="KW-1133">Transmembrane helix</keyword>
<dbReference type="RefSeq" id="XP_012185104.1">
    <property type="nucleotide sequence ID" value="XM_012329714.1"/>
</dbReference>
<dbReference type="InterPro" id="IPR036770">
    <property type="entry name" value="Ankyrin_rpt-contain_sf"/>
</dbReference>
<sequence>MDEHTSLAGSKAEPSATAVTPASVSGTHTTFSQLPHGQTMQEPEASTANIFLAAQRGDVNTIRELIESGNAKATDRDEQNITPLHWAAINAQVAACRYLLEQGAEVDALGGDLVATPMQWAARNGYLYVIQLLIAHNADPTITDAQGYNTLHLVTHSSSVMPLLYLLHQPINVDSRDSQGHTSLMWAAYQGDALSVDLLLKNGANANTVDDAGLTPLHWAVVRGNRVCIRRLIESGADINAKDGEGRTARDMAIELKSLGAWKRALEEGGMNEDGSKKRKPLSDVRGASSYSWTIPDDRPSSEKYQDCHFHAPHDLIFPHVYDPNDSPMVHRNNPVDGRILRNASYKSNYTDSVAQSPYFAGIIFASMMWVGYSWLTRLVNQTQSHAFTHLVFAINMGLCAYNFFRAISLDPGVCPKPSSDAELKSVSRRRASVGGPSEWPDVLHTMHGEGNRGLYCNAPDDDFARLASRSDQNTAVPVTVVWPATITTALGFGIASE</sequence>
<evidence type="ECO:0000256" key="2">
    <source>
        <dbReference type="ARBA" id="ARBA00022737"/>
    </source>
</evidence>
<evidence type="ECO:0000313" key="7">
    <source>
        <dbReference type="EMBL" id="CCM05821.1"/>
    </source>
</evidence>
<keyword evidence="2" id="KW-0677">Repeat</keyword>
<keyword evidence="3 4" id="KW-0040">ANK repeat</keyword>
<dbReference type="Gene3D" id="1.25.40.20">
    <property type="entry name" value="Ankyrin repeat-containing domain"/>
    <property type="match status" value="1"/>
</dbReference>
<feature type="repeat" description="ANK" evidence="4">
    <location>
        <begin position="79"/>
        <end position="111"/>
    </location>
</feature>
<dbReference type="SMART" id="SM00248">
    <property type="entry name" value="ANK"/>
    <property type="match status" value="5"/>
</dbReference>
<dbReference type="GO" id="GO:0019706">
    <property type="term" value="F:protein-cysteine S-palmitoyltransferase activity"/>
    <property type="evidence" value="ECO:0007669"/>
    <property type="project" value="UniProtKB-EC"/>
</dbReference>
<dbReference type="HOGENOM" id="CLU_012510_4_0_1"/>
<dbReference type="AlphaFoldDB" id="J4IC55"/>
<accession>J4IC55</accession>
<evidence type="ECO:0000256" key="6">
    <source>
        <dbReference type="SAM" id="Phobius"/>
    </source>
</evidence>
<name>J4IC55_9APHY</name>
<keyword evidence="6" id="KW-0472">Membrane</keyword>
<evidence type="ECO:0000313" key="8">
    <source>
        <dbReference type="Proteomes" id="UP000006352"/>
    </source>
</evidence>
<dbReference type="PANTHER" id="PTHR24161:SF85">
    <property type="entry name" value="PALMITOYLTRANSFERASE HIP14"/>
    <property type="match status" value="1"/>
</dbReference>
<dbReference type="PROSITE" id="PS50297">
    <property type="entry name" value="ANK_REP_REGION"/>
    <property type="match status" value="3"/>
</dbReference>
<dbReference type="PROSITE" id="PS50088">
    <property type="entry name" value="ANK_REPEAT"/>
    <property type="match status" value="4"/>
</dbReference>
<dbReference type="EMBL" id="HE797208">
    <property type="protein sequence ID" value="CCM05821.1"/>
    <property type="molecule type" value="Genomic_DNA"/>
</dbReference>
<proteinExistence type="predicted"/>
<reference evidence="7 8" key="1">
    <citation type="journal article" date="2012" name="Appl. Environ. Microbiol.">
        <title>Short-read sequencing for genomic analysis of the brown rot fungus Fibroporia radiculosa.</title>
        <authorList>
            <person name="Tang J.D."/>
            <person name="Perkins A.D."/>
            <person name="Sonstegard T.S."/>
            <person name="Schroeder S.G."/>
            <person name="Burgess S.C."/>
            <person name="Diehl S.V."/>
        </authorList>
    </citation>
    <scope>NUCLEOTIDE SEQUENCE [LARGE SCALE GENOMIC DNA]</scope>
    <source>
        <strain evidence="7 8">TFFH 294</strain>
    </source>
</reference>
<organism evidence="7 8">
    <name type="scientific">Fibroporia radiculosa</name>
    <dbReference type="NCBI Taxonomy" id="599839"/>
    <lineage>
        <taxon>Eukaryota</taxon>
        <taxon>Fungi</taxon>
        <taxon>Dikarya</taxon>
        <taxon>Basidiomycota</taxon>
        <taxon>Agaricomycotina</taxon>
        <taxon>Agaricomycetes</taxon>
        <taxon>Polyporales</taxon>
        <taxon>Fibroporiaceae</taxon>
        <taxon>Fibroporia</taxon>
    </lineage>
</organism>
<dbReference type="GeneID" id="24100732"/>
<feature type="transmembrane region" description="Helical" evidence="6">
    <location>
        <begin position="359"/>
        <end position="376"/>
    </location>
</feature>
<dbReference type="OrthoDB" id="2793891at2759"/>
<feature type="region of interest" description="Disordered" evidence="5">
    <location>
        <begin position="1"/>
        <end position="43"/>
    </location>
</feature>
<protein>
    <recommendedName>
        <fullName evidence="1">protein S-acyltransferase</fullName>
        <ecNumber evidence="1">2.3.1.225</ecNumber>
    </recommendedName>
</protein>
<feature type="repeat" description="ANK" evidence="4">
    <location>
        <begin position="116"/>
        <end position="145"/>
    </location>
</feature>
<keyword evidence="8" id="KW-1185">Reference proteome</keyword>